<name>A0A2K1IXU5_PHYPA</name>
<reference evidence="2 4" key="2">
    <citation type="journal article" date="2018" name="Plant J.">
        <title>The Physcomitrella patens chromosome-scale assembly reveals moss genome structure and evolution.</title>
        <authorList>
            <person name="Lang D."/>
            <person name="Ullrich K.K."/>
            <person name="Murat F."/>
            <person name="Fuchs J."/>
            <person name="Jenkins J."/>
            <person name="Haas F.B."/>
            <person name="Piednoel M."/>
            <person name="Gundlach H."/>
            <person name="Van Bel M."/>
            <person name="Meyberg R."/>
            <person name="Vives C."/>
            <person name="Morata J."/>
            <person name="Symeonidi A."/>
            <person name="Hiss M."/>
            <person name="Muchero W."/>
            <person name="Kamisugi Y."/>
            <person name="Saleh O."/>
            <person name="Blanc G."/>
            <person name="Decker E.L."/>
            <person name="van Gessel N."/>
            <person name="Grimwood J."/>
            <person name="Hayes R.D."/>
            <person name="Graham S.W."/>
            <person name="Gunter L.E."/>
            <person name="McDaniel S.F."/>
            <person name="Hoernstein S.N.W."/>
            <person name="Larsson A."/>
            <person name="Li F.W."/>
            <person name="Perroud P.F."/>
            <person name="Phillips J."/>
            <person name="Ranjan P."/>
            <person name="Rokshar D.S."/>
            <person name="Rothfels C.J."/>
            <person name="Schneider L."/>
            <person name="Shu S."/>
            <person name="Stevenson D.W."/>
            <person name="Thummler F."/>
            <person name="Tillich M."/>
            <person name="Villarreal Aguilar J.C."/>
            <person name="Widiez T."/>
            <person name="Wong G.K."/>
            <person name="Wymore A."/>
            <person name="Zhang Y."/>
            <person name="Zimmer A.D."/>
            <person name="Quatrano R.S."/>
            <person name="Mayer K.F.X."/>
            <person name="Goodstein D."/>
            <person name="Casacuberta J.M."/>
            <person name="Vandepoele K."/>
            <person name="Reski R."/>
            <person name="Cuming A.C."/>
            <person name="Tuskan G.A."/>
            <person name="Maumus F."/>
            <person name="Salse J."/>
            <person name="Schmutz J."/>
            <person name="Rensing S.A."/>
        </authorList>
    </citation>
    <scope>NUCLEOTIDE SEQUENCE [LARGE SCALE GENOMIC DNA]</scope>
    <source>
        <strain evidence="3 4">cv. Gransden 2004</strain>
    </source>
</reference>
<evidence type="ECO:0000313" key="2">
    <source>
        <dbReference type="EMBL" id="PNR34099.1"/>
    </source>
</evidence>
<dbReference type="EMBL" id="ABEU02000019">
    <property type="protein sequence ID" value="PNR34099.1"/>
    <property type="molecule type" value="Genomic_DNA"/>
</dbReference>
<keyword evidence="4" id="KW-1185">Reference proteome</keyword>
<dbReference type="InParanoid" id="A0A2K1IXU5"/>
<accession>A0A2K1IXU5</accession>
<gene>
    <name evidence="2" type="ORF">PHYPA_023916</name>
</gene>
<organism evidence="2">
    <name type="scientific">Physcomitrium patens</name>
    <name type="common">Spreading-leaved earth moss</name>
    <name type="synonym">Physcomitrella patens</name>
    <dbReference type="NCBI Taxonomy" id="3218"/>
    <lineage>
        <taxon>Eukaryota</taxon>
        <taxon>Viridiplantae</taxon>
        <taxon>Streptophyta</taxon>
        <taxon>Embryophyta</taxon>
        <taxon>Bryophyta</taxon>
        <taxon>Bryophytina</taxon>
        <taxon>Bryopsida</taxon>
        <taxon>Funariidae</taxon>
        <taxon>Funariales</taxon>
        <taxon>Funariaceae</taxon>
        <taxon>Physcomitrium</taxon>
    </lineage>
</organism>
<evidence type="ECO:0000313" key="3">
    <source>
        <dbReference type="EnsemblPlants" id="PAC:32939841.CDS.1"/>
    </source>
</evidence>
<feature type="compositionally biased region" description="Polar residues" evidence="1">
    <location>
        <begin position="105"/>
        <end position="114"/>
    </location>
</feature>
<protein>
    <submittedName>
        <fullName evidence="2 3">Uncharacterized protein</fullName>
    </submittedName>
</protein>
<dbReference type="AlphaFoldDB" id="A0A2K1IXU5"/>
<dbReference type="Proteomes" id="UP000006727">
    <property type="component" value="Chromosome 19"/>
</dbReference>
<sequence>MSPFGTPPHHAIQSGASPTPVGQGRANIRVADEPVIWSYRRKGEVDCHHQTPPKHTPGSKAIILKDGPTSQDEEVPRPSFQPQMRTHTPFFAMDKRKKERAKKPTANSNQTPEAHTTKSEARESQTKRRIERERGRVRPPRKRIIGAAAFFGNVTRKERNRQGRYTR</sequence>
<evidence type="ECO:0000256" key="1">
    <source>
        <dbReference type="SAM" id="MobiDB-lite"/>
    </source>
</evidence>
<dbReference type="Gramene" id="Pp3c19_9271V3.1">
    <property type="protein sequence ID" value="PAC:32939841.CDS.1"/>
    <property type="gene ID" value="Pp3c19_9271"/>
</dbReference>
<feature type="region of interest" description="Disordered" evidence="1">
    <location>
        <begin position="44"/>
        <end position="143"/>
    </location>
</feature>
<reference evidence="2 4" key="1">
    <citation type="journal article" date="2008" name="Science">
        <title>The Physcomitrella genome reveals evolutionary insights into the conquest of land by plants.</title>
        <authorList>
            <person name="Rensing S."/>
            <person name="Lang D."/>
            <person name="Zimmer A."/>
            <person name="Terry A."/>
            <person name="Salamov A."/>
            <person name="Shapiro H."/>
            <person name="Nishiyama T."/>
            <person name="Perroud P.-F."/>
            <person name="Lindquist E."/>
            <person name="Kamisugi Y."/>
            <person name="Tanahashi T."/>
            <person name="Sakakibara K."/>
            <person name="Fujita T."/>
            <person name="Oishi K."/>
            <person name="Shin-I T."/>
            <person name="Kuroki Y."/>
            <person name="Toyoda A."/>
            <person name="Suzuki Y."/>
            <person name="Hashimoto A."/>
            <person name="Yamaguchi K."/>
            <person name="Sugano A."/>
            <person name="Kohara Y."/>
            <person name="Fujiyama A."/>
            <person name="Anterola A."/>
            <person name="Aoki S."/>
            <person name="Ashton N."/>
            <person name="Barbazuk W.B."/>
            <person name="Barker E."/>
            <person name="Bennetzen J."/>
            <person name="Bezanilla M."/>
            <person name="Blankenship R."/>
            <person name="Cho S.H."/>
            <person name="Dutcher S."/>
            <person name="Estelle M."/>
            <person name="Fawcett J.A."/>
            <person name="Gundlach H."/>
            <person name="Hanada K."/>
            <person name="Heyl A."/>
            <person name="Hicks K.A."/>
            <person name="Hugh J."/>
            <person name="Lohr M."/>
            <person name="Mayer K."/>
            <person name="Melkozernov A."/>
            <person name="Murata T."/>
            <person name="Nelson D."/>
            <person name="Pils B."/>
            <person name="Prigge M."/>
            <person name="Reiss B."/>
            <person name="Renner T."/>
            <person name="Rombauts S."/>
            <person name="Rushton P."/>
            <person name="Sanderfoot A."/>
            <person name="Schween G."/>
            <person name="Shiu S.-H."/>
            <person name="Stueber K."/>
            <person name="Theodoulou F.L."/>
            <person name="Tu H."/>
            <person name="Van de Peer Y."/>
            <person name="Verrier P.J."/>
            <person name="Waters E."/>
            <person name="Wood A."/>
            <person name="Yang L."/>
            <person name="Cove D."/>
            <person name="Cuming A."/>
            <person name="Hasebe M."/>
            <person name="Lucas S."/>
            <person name="Mishler D.B."/>
            <person name="Reski R."/>
            <person name="Grigoriev I."/>
            <person name="Quatrano R.S."/>
            <person name="Boore J.L."/>
        </authorList>
    </citation>
    <scope>NUCLEOTIDE SEQUENCE [LARGE SCALE GENOMIC DNA]</scope>
    <source>
        <strain evidence="3 4">cv. Gransden 2004</strain>
    </source>
</reference>
<reference evidence="3" key="3">
    <citation type="submission" date="2020-12" db="UniProtKB">
        <authorList>
            <consortium name="EnsemblPlants"/>
        </authorList>
    </citation>
    <scope>IDENTIFICATION</scope>
</reference>
<dbReference type="EnsemblPlants" id="Pp3c19_9271V3.1">
    <property type="protein sequence ID" value="PAC:32939841.CDS.1"/>
    <property type="gene ID" value="Pp3c19_9271"/>
</dbReference>
<evidence type="ECO:0000313" key="4">
    <source>
        <dbReference type="Proteomes" id="UP000006727"/>
    </source>
</evidence>
<proteinExistence type="predicted"/>
<feature type="compositionally biased region" description="Basic and acidic residues" evidence="1">
    <location>
        <begin position="115"/>
        <end position="136"/>
    </location>
</feature>
<feature type="region of interest" description="Disordered" evidence="1">
    <location>
        <begin position="1"/>
        <end position="28"/>
    </location>
</feature>